<accession>A0A941ELH1</accession>
<proteinExistence type="inferred from homology"/>
<feature type="domain" description="EamA" evidence="3">
    <location>
        <begin position="4"/>
        <end position="129"/>
    </location>
</feature>
<dbReference type="EMBL" id="JAGSOG010000041">
    <property type="protein sequence ID" value="MBR7833837.1"/>
    <property type="molecule type" value="Genomic_DNA"/>
</dbReference>
<feature type="transmembrane region" description="Helical" evidence="2">
    <location>
        <begin position="87"/>
        <end position="105"/>
    </location>
</feature>
<dbReference type="PANTHER" id="PTHR22911">
    <property type="entry name" value="ACYL-MALONYL CONDENSING ENZYME-RELATED"/>
    <property type="match status" value="1"/>
</dbReference>
<feature type="transmembrane region" description="Helical" evidence="2">
    <location>
        <begin position="111"/>
        <end position="130"/>
    </location>
</feature>
<feature type="transmembrane region" description="Helical" evidence="2">
    <location>
        <begin position="31"/>
        <end position="52"/>
    </location>
</feature>
<gene>
    <name evidence="4" type="ORF">KDL01_11205</name>
</gene>
<keyword evidence="2" id="KW-1133">Transmembrane helix</keyword>
<name>A0A941ELH1_9ACTN</name>
<keyword evidence="2" id="KW-0472">Membrane</keyword>
<sequence length="283" mass="28837">MPPILALIASAVWGSSDFAGSMLSRRWPSTAVVFLGSSLVFVLLVLGVPLVHPPFGAYQLYGFGAGLAGASALACFYEAMAAGPMSLVAPLSATSAAVPVIWAIARGGRVDALQAAGIVLAFVGVVLASGPELREGSLVSRSTLLCTLVSAIGFGLYYIFFALGSATSVYGTLLSQRAAGVLVLAPVALRGLRTGKGPLRGLAFSAATVGMLLYCSIGDVSANGLYGLATRHAGSELPVVMALSGLYPVVSTLLARGLLKERLRPVQNIGILAAFTGVLLLNA</sequence>
<feature type="transmembrane region" description="Helical" evidence="2">
    <location>
        <begin position="142"/>
        <end position="163"/>
    </location>
</feature>
<reference evidence="4" key="1">
    <citation type="submission" date="2021-04" db="EMBL/GenBank/DDBJ databases">
        <title>Genome based classification of Actinospica acidithermotolerans sp. nov., an actinobacterium isolated from an Indonesian hot spring.</title>
        <authorList>
            <person name="Kusuma A.B."/>
            <person name="Putra K.E."/>
            <person name="Nafisah S."/>
            <person name="Loh J."/>
            <person name="Nouioui I."/>
            <person name="Goodfellow M."/>
        </authorList>
    </citation>
    <scope>NUCLEOTIDE SEQUENCE</scope>
    <source>
        <strain evidence="4">CSCA 57</strain>
    </source>
</reference>
<protein>
    <submittedName>
        <fullName evidence="4">EamA family transporter</fullName>
    </submittedName>
</protein>
<dbReference type="RefSeq" id="WP_212528358.1">
    <property type="nucleotide sequence ID" value="NZ_JAGSOG010000041.1"/>
</dbReference>
<feature type="transmembrane region" description="Helical" evidence="2">
    <location>
        <begin position="240"/>
        <end position="259"/>
    </location>
</feature>
<keyword evidence="2" id="KW-0812">Transmembrane</keyword>
<dbReference type="GO" id="GO:0016020">
    <property type="term" value="C:membrane"/>
    <property type="evidence" value="ECO:0007669"/>
    <property type="project" value="InterPro"/>
</dbReference>
<comment type="similarity">
    <text evidence="1">Belongs to the EamA transporter family.</text>
</comment>
<evidence type="ECO:0000313" key="4">
    <source>
        <dbReference type="EMBL" id="MBR7833837.1"/>
    </source>
</evidence>
<feature type="transmembrane region" description="Helical" evidence="2">
    <location>
        <begin position="201"/>
        <end position="220"/>
    </location>
</feature>
<dbReference type="InterPro" id="IPR000620">
    <property type="entry name" value="EamA_dom"/>
</dbReference>
<feature type="transmembrane region" description="Helical" evidence="2">
    <location>
        <begin position="58"/>
        <end position="80"/>
    </location>
</feature>
<evidence type="ECO:0000259" key="3">
    <source>
        <dbReference type="Pfam" id="PF00892"/>
    </source>
</evidence>
<organism evidence="4 5">
    <name type="scientific">Actinospica durhamensis</name>
    <dbReference type="NCBI Taxonomy" id="1508375"/>
    <lineage>
        <taxon>Bacteria</taxon>
        <taxon>Bacillati</taxon>
        <taxon>Actinomycetota</taxon>
        <taxon>Actinomycetes</taxon>
        <taxon>Catenulisporales</taxon>
        <taxon>Actinospicaceae</taxon>
        <taxon>Actinospica</taxon>
    </lineage>
</organism>
<evidence type="ECO:0000256" key="2">
    <source>
        <dbReference type="SAM" id="Phobius"/>
    </source>
</evidence>
<dbReference type="Pfam" id="PF00892">
    <property type="entry name" value="EamA"/>
    <property type="match status" value="2"/>
</dbReference>
<dbReference type="PANTHER" id="PTHR22911:SF137">
    <property type="entry name" value="SOLUTE CARRIER FAMILY 35 MEMBER G2-RELATED"/>
    <property type="match status" value="1"/>
</dbReference>
<keyword evidence="5" id="KW-1185">Reference proteome</keyword>
<dbReference type="SUPFAM" id="SSF103481">
    <property type="entry name" value="Multidrug resistance efflux transporter EmrE"/>
    <property type="match status" value="2"/>
</dbReference>
<feature type="domain" description="EamA" evidence="3">
    <location>
        <begin position="143"/>
        <end position="282"/>
    </location>
</feature>
<feature type="transmembrane region" description="Helical" evidence="2">
    <location>
        <begin position="169"/>
        <end position="189"/>
    </location>
</feature>
<dbReference type="Proteomes" id="UP000675781">
    <property type="component" value="Unassembled WGS sequence"/>
</dbReference>
<dbReference type="InterPro" id="IPR037185">
    <property type="entry name" value="EmrE-like"/>
</dbReference>
<evidence type="ECO:0000313" key="5">
    <source>
        <dbReference type="Proteomes" id="UP000675781"/>
    </source>
</evidence>
<evidence type="ECO:0000256" key="1">
    <source>
        <dbReference type="ARBA" id="ARBA00007362"/>
    </source>
</evidence>
<comment type="caution">
    <text evidence="4">The sequence shown here is derived from an EMBL/GenBank/DDBJ whole genome shotgun (WGS) entry which is preliminary data.</text>
</comment>
<dbReference type="AlphaFoldDB" id="A0A941ELH1"/>